<evidence type="ECO:0000313" key="4">
    <source>
        <dbReference type="Proteomes" id="UP000663981"/>
    </source>
</evidence>
<proteinExistence type="predicted"/>
<organism evidence="3 4">
    <name type="scientific">Metabacillus bambusae</name>
    <dbReference type="NCBI Taxonomy" id="2795218"/>
    <lineage>
        <taxon>Bacteria</taxon>
        <taxon>Bacillati</taxon>
        <taxon>Bacillota</taxon>
        <taxon>Bacilli</taxon>
        <taxon>Bacillales</taxon>
        <taxon>Bacillaceae</taxon>
        <taxon>Metabacillus</taxon>
    </lineage>
</organism>
<evidence type="ECO:0008006" key="5">
    <source>
        <dbReference type="Google" id="ProtNLM"/>
    </source>
</evidence>
<feature type="compositionally biased region" description="Low complexity" evidence="2">
    <location>
        <begin position="315"/>
        <end position="331"/>
    </location>
</feature>
<feature type="region of interest" description="Disordered" evidence="2">
    <location>
        <begin position="97"/>
        <end position="147"/>
    </location>
</feature>
<dbReference type="PROSITE" id="PS50005">
    <property type="entry name" value="TPR"/>
    <property type="match status" value="1"/>
</dbReference>
<protein>
    <recommendedName>
        <fullName evidence="5">Tetratricopeptide repeat protein</fullName>
    </recommendedName>
</protein>
<evidence type="ECO:0000256" key="1">
    <source>
        <dbReference type="PROSITE-ProRule" id="PRU00339"/>
    </source>
</evidence>
<comment type="caution">
    <text evidence="3">The sequence shown here is derived from an EMBL/GenBank/DDBJ whole genome shotgun (WGS) entry which is preliminary data.</text>
</comment>
<gene>
    <name evidence="3" type="ORF">I7822_10830</name>
</gene>
<dbReference type="EMBL" id="JAGDEL010000006">
    <property type="protein sequence ID" value="MBO1512159.1"/>
    <property type="molecule type" value="Genomic_DNA"/>
</dbReference>
<dbReference type="InterPro" id="IPR011990">
    <property type="entry name" value="TPR-like_helical_dom_sf"/>
</dbReference>
<keyword evidence="4" id="KW-1185">Reference proteome</keyword>
<dbReference type="Gene3D" id="1.25.40.10">
    <property type="entry name" value="Tetratricopeptide repeat domain"/>
    <property type="match status" value="2"/>
</dbReference>
<dbReference type="RefSeq" id="WP_207977880.1">
    <property type="nucleotide sequence ID" value="NZ_JAGDEL010000006.1"/>
</dbReference>
<sequence length="713" mass="80931">MGNKVRTQQRQNLISTLIKSNPYIRREIVLRELEPNQEVVAVLEPVKEIVQERVKHLVDELVNEPVQDPNPESIPAHIQVSIADLVDELLEILIQEKDQSSNKNNSIKREKSNKTNNPKENASNSNQTKEQDVSKQQSQVPSKVSMQKNEPFNAAIELHNEGIMGNKQAVKSAYNSLKDLAKQHKDNLEIQAYLGSATTLLGRDANSVTDKMKYALEGLKVLDAVVEKAPNLVIARLLRGNVSFRLPEMYFQRTSTAIEDFSFLVEAYEKDSSILTESEYNEVLKNVIDACKRSNQLEKASMFQNKLKTVNVEGKAQANSTASKQSSSKSSTKTKKNSKGKGLTEEAISFYEKALNGSSDEVQEAIEFFENFVLTNTTPEVEMAYLDVQSMLGRDSINTYDMFGSAIKSLKAMDNLVNEYPSNRDLRLVRANHSLRLPENFFRRAATAVSDIEYLLKEYENDPTYLTEETYQQLLFDLGCAYERLEMIAEANETWIRLLKTNLSEEMQQKVNDKREVYSFQEINLSKYSTSNKEQFYNMAKELHYLGAKGSKQAAKQSLEAWEKALKAYPNCEVANTYYAASAALIGKHANDPQEMFGETIKALKILKTSIKSDNPELYYLRGSIYHALPEGFFHSSDKAIKDFKAVKSAYESNRENPPISHEQYVKLLFDLGHLYKKTSFLEKAEKTFKTLLKVAPESKYAKRLVSQGVNNE</sequence>
<feature type="compositionally biased region" description="Low complexity" evidence="2">
    <location>
        <begin position="134"/>
        <end position="147"/>
    </location>
</feature>
<name>A0ABS3N1Q2_9BACI</name>
<feature type="compositionally biased region" description="Polar residues" evidence="2">
    <location>
        <begin position="114"/>
        <end position="128"/>
    </location>
</feature>
<dbReference type="InterPro" id="IPR019734">
    <property type="entry name" value="TPR_rpt"/>
</dbReference>
<evidence type="ECO:0000256" key="2">
    <source>
        <dbReference type="SAM" id="MobiDB-lite"/>
    </source>
</evidence>
<dbReference type="Proteomes" id="UP000663981">
    <property type="component" value="Unassembled WGS sequence"/>
</dbReference>
<keyword evidence="1" id="KW-0802">TPR repeat</keyword>
<reference evidence="3 4" key="1">
    <citation type="submission" date="2021-03" db="EMBL/GenBank/DDBJ databases">
        <title>Whole genome sequence of Metabacillus bambusae BG109.</title>
        <authorList>
            <person name="Jeong J.W."/>
        </authorList>
    </citation>
    <scope>NUCLEOTIDE SEQUENCE [LARGE SCALE GENOMIC DNA]</scope>
    <source>
        <strain evidence="3 4">BG109</strain>
    </source>
</reference>
<dbReference type="SUPFAM" id="SSF48452">
    <property type="entry name" value="TPR-like"/>
    <property type="match status" value="1"/>
</dbReference>
<feature type="region of interest" description="Disordered" evidence="2">
    <location>
        <begin position="314"/>
        <end position="340"/>
    </location>
</feature>
<feature type="repeat" description="TPR" evidence="1">
    <location>
        <begin position="666"/>
        <end position="699"/>
    </location>
</feature>
<accession>A0ABS3N1Q2</accession>
<evidence type="ECO:0000313" key="3">
    <source>
        <dbReference type="EMBL" id="MBO1512159.1"/>
    </source>
</evidence>